<dbReference type="InterPro" id="IPR022002">
    <property type="entry name" value="ChsH2_Znr"/>
</dbReference>
<accession>A0A0M9UDE9</accession>
<dbReference type="Gene3D" id="3.40.47.10">
    <property type="match status" value="1"/>
</dbReference>
<dbReference type="OrthoDB" id="8771453at2"/>
<evidence type="ECO:0000313" key="4">
    <source>
        <dbReference type="Proteomes" id="UP000037784"/>
    </source>
</evidence>
<dbReference type="EMBL" id="BBZA01000199">
    <property type="protein sequence ID" value="GAP63890.1"/>
    <property type="molecule type" value="Genomic_DNA"/>
</dbReference>
<dbReference type="PANTHER" id="PTHR34069:SF2">
    <property type="entry name" value="BETA-KETOACYL-[ACYL-CARRIER-PROTEIN] SYNTHASE III"/>
    <property type="match status" value="1"/>
</dbReference>
<dbReference type="Proteomes" id="UP000050502">
    <property type="component" value="Unassembled WGS sequence"/>
</dbReference>
<proteinExistence type="predicted"/>
<keyword evidence="4" id="KW-1185">Reference proteome</keyword>
<dbReference type="CDD" id="cd00827">
    <property type="entry name" value="init_cond_enzymes"/>
    <property type="match status" value="1"/>
</dbReference>
<reference evidence="3 5" key="2">
    <citation type="submission" date="2015-07" db="EMBL/GenBank/DDBJ databases">
        <title>Whole genome sequence of Ardenticatena maritima DSM 23922.</title>
        <authorList>
            <person name="Hemp J."/>
            <person name="Ward L.M."/>
            <person name="Pace L.A."/>
            <person name="Fischer W.W."/>
        </authorList>
    </citation>
    <scope>NUCLEOTIDE SEQUENCE [LARGE SCALE GENOMIC DNA]</scope>
    <source>
        <strain evidence="3 5">110S</strain>
    </source>
</reference>
<dbReference type="RefSeq" id="WP_054493672.1">
    <property type="nucleotide sequence ID" value="NZ_BBZA01000199.1"/>
</dbReference>
<dbReference type="GO" id="GO:0016746">
    <property type="term" value="F:acyltransferase activity"/>
    <property type="evidence" value="ECO:0007669"/>
    <property type="project" value="UniProtKB-KW"/>
</dbReference>
<organism evidence="2 4">
    <name type="scientific">Ardenticatena maritima</name>
    <dbReference type="NCBI Taxonomy" id="872965"/>
    <lineage>
        <taxon>Bacteria</taxon>
        <taxon>Bacillati</taxon>
        <taxon>Chloroflexota</taxon>
        <taxon>Ardenticatenia</taxon>
        <taxon>Ardenticatenales</taxon>
        <taxon>Ardenticatenaceae</taxon>
        <taxon>Ardenticatena</taxon>
    </lineage>
</organism>
<dbReference type="Proteomes" id="UP000037784">
    <property type="component" value="Unassembled WGS sequence"/>
</dbReference>
<feature type="domain" description="ChsH2 rubredoxin-like zinc ribbon" evidence="1">
    <location>
        <begin position="366"/>
        <end position="396"/>
    </location>
</feature>
<reference evidence="2 4" key="1">
    <citation type="journal article" date="2015" name="Genome Announc.">
        <title>Draft Genome Sequence of a Heterotrophic Facultative Anaerobic Thermophilic Bacterium, Ardenticatena maritima Strain 110ST.</title>
        <authorList>
            <person name="Kawaichi S."/>
            <person name="Yoshida T."/>
            <person name="Sako Y."/>
            <person name="Nakamura R."/>
        </authorList>
    </citation>
    <scope>NUCLEOTIDE SEQUENCE [LARGE SCALE GENOMIC DNA]</scope>
    <source>
        <strain evidence="2 4">110S</strain>
    </source>
</reference>
<sequence length="480" mass="52272">MLGIVAVNGYIPYYRLPRTAVGDAWRLEQARDLLIGERAVAAFDEDTITLAVEAALHTLEDRPTDQIGALFFASTTPVFLEKSNAAVVAAACDIPATTTFDLTGTLRSGTSALALAFDAVLVERTPQALVVAADMRPAEPGTLADAINGDGAAALLVGEGDNVIAELIAEAHLSAPVLDTWRRTQDRYLQSDDEAFALQTGYMRYMNEVGERLLANANITPDQLAGVALYAPDGRALMRLAKRSPFGVALARMGMASPAAVLLMQAGNLGAAFAIAQLALLLENAHPGDFIALVGYGDGADAYLFRVTDAVEAWRPRRTLRHWLARKGEITYTLAHAFRENWRDKPLWPPTAEPWTSLPLLHREQAELLRFYAQRCTTCGAVWWPHRPNCYDCGAQTGFEMVRLSRRGTVASFVAEWAVPTPLPPLGMVTVDTPEGARITTQSTDGDPRAFALGDDVEFALRVFHTAKNVPHYSWKVRKA</sequence>
<dbReference type="InterPro" id="IPR016039">
    <property type="entry name" value="Thiolase-like"/>
</dbReference>
<protein>
    <recommendedName>
        <fullName evidence="1">ChsH2 rubredoxin-like zinc ribbon domain-containing protein</fullName>
    </recommendedName>
</protein>
<dbReference type="AlphaFoldDB" id="A0A0M9UDE9"/>
<dbReference type="InterPro" id="IPR012340">
    <property type="entry name" value="NA-bd_OB-fold"/>
</dbReference>
<dbReference type="InParanoid" id="A0A0M9UDE9"/>
<evidence type="ECO:0000313" key="5">
    <source>
        <dbReference type="Proteomes" id="UP000050502"/>
    </source>
</evidence>
<evidence type="ECO:0000259" key="1">
    <source>
        <dbReference type="Pfam" id="PF12172"/>
    </source>
</evidence>
<dbReference type="EMBL" id="LGKN01000003">
    <property type="protein sequence ID" value="KPL89389.1"/>
    <property type="molecule type" value="Genomic_DNA"/>
</dbReference>
<gene>
    <name evidence="2" type="ORF">ARMA_2313</name>
    <name evidence="3" type="ORF">SE16_02735</name>
</gene>
<dbReference type="SUPFAM" id="SSF50249">
    <property type="entry name" value="Nucleic acid-binding proteins"/>
    <property type="match status" value="1"/>
</dbReference>
<dbReference type="SUPFAM" id="SSF53901">
    <property type="entry name" value="Thiolase-like"/>
    <property type="match status" value="2"/>
</dbReference>
<comment type="caution">
    <text evidence="2">The sequence shown here is derived from an EMBL/GenBank/DDBJ whole genome shotgun (WGS) entry which is preliminary data.</text>
</comment>
<reference evidence="4" key="3">
    <citation type="submission" date="2015-08" db="EMBL/GenBank/DDBJ databases">
        <title>Draft Genome Sequence of a Heterotrophic Facultative Anaerobic Bacterium Ardenticatena maritima Strain 110S.</title>
        <authorList>
            <person name="Kawaichi S."/>
            <person name="Yoshida T."/>
            <person name="Sako Y."/>
            <person name="Nakamura R."/>
        </authorList>
    </citation>
    <scope>NUCLEOTIDE SEQUENCE [LARGE SCALE GENOMIC DNA]</scope>
    <source>
        <strain evidence="4">110S</strain>
    </source>
</reference>
<name>A0A0M9UDE9_9CHLR</name>
<dbReference type="STRING" id="872965.SE16_02735"/>
<evidence type="ECO:0000313" key="3">
    <source>
        <dbReference type="EMBL" id="KPL89389.1"/>
    </source>
</evidence>
<dbReference type="Pfam" id="PF12172">
    <property type="entry name" value="zf-ChsH2"/>
    <property type="match status" value="1"/>
</dbReference>
<dbReference type="PANTHER" id="PTHR34069">
    <property type="entry name" value="3-OXOACYL-[ACYL-CARRIER-PROTEIN] SYNTHASE 3"/>
    <property type="match status" value="1"/>
</dbReference>
<evidence type="ECO:0000313" key="2">
    <source>
        <dbReference type="EMBL" id="GAP63890.1"/>
    </source>
</evidence>
<dbReference type="GO" id="GO:0044550">
    <property type="term" value="P:secondary metabolite biosynthetic process"/>
    <property type="evidence" value="ECO:0007669"/>
    <property type="project" value="TreeGrafter"/>
</dbReference>